<feature type="transmembrane region" description="Helical" evidence="2">
    <location>
        <begin position="21"/>
        <end position="39"/>
    </location>
</feature>
<protein>
    <submittedName>
        <fullName evidence="3">Uncharacterized protein</fullName>
    </submittedName>
</protein>
<dbReference type="GO" id="GO:0005829">
    <property type="term" value="C:cytosol"/>
    <property type="evidence" value="ECO:0007669"/>
    <property type="project" value="TreeGrafter"/>
</dbReference>
<reference evidence="3 4" key="1">
    <citation type="journal article" date="2014" name="Nature">
        <title>An environmental bacterial taxon with a large and distinct metabolic repertoire.</title>
        <authorList>
            <person name="Wilson M.C."/>
            <person name="Mori T."/>
            <person name="Ruckert C."/>
            <person name="Uria A.R."/>
            <person name="Helf M.J."/>
            <person name="Takada K."/>
            <person name="Gernert C."/>
            <person name="Steffens U.A."/>
            <person name="Heycke N."/>
            <person name="Schmitt S."/>
            <person name="Rinke C."/>
            <person name="Helfrich E.J."/>
            <person name="Brachmann A.O."/>
            <person name="Gurgui C."/>
            <person name="Wakimoto T."/>
            <person name="Kracht M."/>
            <person name="Crusemann M."/>
            <person name="Hentschel U."/>
            <person name="Abe I."/>
            <person name="Matsunaga S."/>
            <person name="Kalinowski J."/>
            <person name="Takeyama H."/>
            <person name="Piel J."/>
        </authorList>
    </citation>
    <scope>NUCLEOTIDE SEQUENCE [LARGE SCALE GENOMIC DNA]</scope>
    <source>
        <strain evidence="4">TSY2</strain>
    </source>
</reference>
<name>W4M2K0_9BACT</name>
<dbReference type="PANTHER" id="PTHR30327:SF1">
    <property type="entry name" value="UPF0301 PROTEIN YQGE"/>
    <property type="match status" value="1"/>
</dbReference>
<dbReference type="PANTHER" id="PTHR30327">
    <property type="entry name" value="UNCHARACTERIZED PROTEIN YQGE"/>
    <property type="match status" value="1"/>
</dbReference>
<dbReference type="AlphaFoldDB" id="W4M2K0"/>
<dbReference type="HOGENOM" id="CLU_1292462_0_0_7"/>
<dbReference type="InterPro" id="IPR003774">
    <property type="entry name" value="AlgH-like"/>
</dbReference>
<keyword evidence="2" id="KW-0812">Transmembrane</keyword>
<evidence type="ECO:0000313" key="4">
    <source>
        <dbReference type="Proteomes" id="UP000019140"/>
    </source>
</evidence>
<evidence type="ECO:0000313" key="3">
    <source>
        <dbReference type="EMBL" id="ETX04574.1"/>
    </source>
</evidence>
<dbReference type="PATRIC" id="fig|1429439.4.peg.4754"/>
<dbReference type="EMBL" id="AZHX01001187">
    <property type="protein sequence ID" value="ETX04574.1"/>
    <property type="molecule type" value="Genomic_DNA"/>
</dbReference>
<dbReference type="Pfam" id="PF02622">
    <property type="entry name" value="DUF179"/>
    <property type="match status" value="1"/>
</dbReference>
<keyword evidence="4" id="KW-1185">Reference proteome</keyword>
<sequence>MNPIDVNRKSMTSTLTARRPVAGMTLIILLIMGLAIQVHPLTPEPTWVPVIRQAAVKSGALPFEAKLAPGTFLVASRRLRDPNFAKTVIFLIAYDENGAQGFVINRPSPIRVSRAFPKLQKRKKPSPYIYLGGPVAQKQMRILVQTGEPSGDMQQVLDDVYLSGSPEVLKQLMTQTAPAPRFRTFAGYAGWAPGQLEREIERGGWHIFHAEVDAIFDADPDSVWPRLIRKRDLKWF</sequence>
<dbReference type="Proteomes" id="UP000019140">
    <property type="component" value="Unassembled WGS sequence"/>
</dbReference>
<gene>
    <name evidence="3" type="ORF">ETSY2_28035</name>
</gene>
<comment type="similarity">
    <text evidence="1">Belongs to the UPF0301 (AlgH) family.</text>
</comment>
<comment type="caution">
    <text evidence="3">The sequence shown here is derived from an EMBL/GenBank/DDBJ whole genome shotgun (WGS) entry which is preliminary data.</text>
</comment>
<keyword evidence="2" id="KW-1133">Transmembrane helix</keyword>
<evidence type="ECO:0000256" key="1">
    <source>
        <dbReference type="ARBA" id="ARBA00009600"/>
    </source>
</evidence>
<organism evidence="3 4">
    <name type="scientific">Candidatus Entotheonella gemina</name>
    <dbReference type="NCBI Taxonomy" id="1429439"/>
    <lineage>
        <taxon>Bacteria</taxon>
        <taxon>Pseudomonadati</taxon>
        <taxon>Nitrospinota/Tectimicrobiota group</taxon>
        <taxon>Candidatus Tectimicrobiota</taxon>
        <taxon>Candidatus Entotheonellia</taxon>
        <taxon>Candidatus Entotheonellales</taxon>
        <taxon>Candidatus Entotheonellaceae</taxon>
        <taxon>Candidatus Entotheonella</taxon>
    </lineage>
</organism>
<dbReference type="SUPFAM" id="SSF143456">
    <property type="entry name" value="VC0467-like"/>
    <property type="match status" value="1"/>
</dbReference>
<proteinExistence type="inferred from homology"/>
<evidence type="ECO:0000256" key="2">
    <source>
        <dbReference type="SAM" id="Phobius"/>
    </source>
</evidence>
<keyword evidence="2" id="KW-0472">Membrane</keyword>
<dbReference type="Gene3D" id="3.40.1740.10">
    <property type="entry name" value="VC0467-like"/>
    <property type="match status" value="1"/>
</dbReference>
<accession>W4M2K0</accession>